<evidence type="ECO:0000256" key="3">
    <source>
        <dbReference type="ARBA" id="ARBA00012515"/>
    </source>
</evidence>
<evidence type="ECO:0000313" key="10">
    <source>
        <dbReference type="Proteomes" id="UP000646877"/>
    </source>
</evidence>
<dbReference type="InterPro" id="IPR002915">
    <property type="entry name" value="DeoC/FbaB/LacD_aldolase"/>
</dbReference>
<evidence type="ECO:0000313" key="9">
    <source>
        <dbReference type="EMBL" id="WOX28989.1"/>
    </source>
</evidence>
<accession>A0A8I2H2K9</accession>
<dbReference type="Gene3D" id="3.20.20.70">
    <property type="entry name" value="Aldolase class I"/>
    <property type="match status" value="1"/>
</dbReference>
<gene>
    <name evidence="8" type="primary">deoC</name>
    <name evidence="8" type="ORF">F9Y85_18500</name>
    <name evidence="9" type="ORF">R5H13_01565</name>
</gene>
<evidence type="ECO:0000256" key="6">
    <source>
        <dbReference type="ARBA" id="ARBA00048791"/>
    </source>
</evidence>
<reference evidence="9 11" key="2">
    <citation type="submission" date="2023-10" db="EMBL/GenBank/DDBJ databases">
        <title>To unveil natural product biosynthetic capacity in Pseudoalteromonas.</title>
        <authorList>
            <person name="Wang J."/>
        </authorList>
    </citation>
    <scope>NUCLEOTIDE SEQUENCE [LARGE SCALE GENOMIC DNA]</scope>
    <source>
        <strain evidence="9 11">DSM 15914</strain>
    </source>
</reference>
<keyword evidence="11" id="KW-1185">Reference proteome</keyword>
<dbReference type="GO" id="GO:0005737">
    <property type="term" value="C:cytoplasm"/>
    <property type="evidence" value="ECO:0007669"/>
    <property type="project" value="InterPro"/>
</dbReference>
<proteinExistence type="inferred from homology"/>
<keyword evidence="4 8" id="KW-0456">Lyase</keyword>
<evidence type="ECO:0000256" key="7">
    <source>
        <dbReference type="NCBIfam" id="TIGR00126"/>
    </source>
</evidence>
<dbReference type="GO" id="GO:0016052">
    <property type="term" value="P:carbohydrate catabolic process"/>
    <property type="evidence" value="ECO:0007669"/>
    <property type="project" value="TreeGrafter"/>
</dbReference>
<dbReference type="InterPro" id="IPR013785">
    <property type="entry name" value="Aldolase_TIM"/>
</dbReference>
<dbReference type="PANTHER" id="PTHR10889:SF3">
    <property type="entry name" value="DEOXYRIBOSE-PHOSPHATE ALDOLASE"/>
    <property type="match status" value="1"/>
</dbReference>
<evidence type="ECO:0000256" key="5">
    <source>
        <dbReference type="ARBA" id="ARBA00023270"/>
    </source>
</evidence>
<evidence type="ECO:0000313" key="11">
    <source>
        <dbReference type="Proteomes" id="UP001304419"/>
    </source>
</evidence>
<comment type="catalytic activity">
    <reaction evidence="6">
        <text>2-deoxy-D-ribose 5-phosphate = D-glyceraldehyde 3-phosphate + acetaldehyde</text>
        <dbReference type="Rhea" id="RHEA:12821"/>
        <dbReference type="ChEBI" id="CHEBI:15343"/>
        <dbReference type="ChEBI" id="CHEBI:59776"/>
        <dbReference type="ChEBI" id="CHEBI:62877"/>
        <dbReference type="EC" id="4.1.2.4"/>
    </reaction>
</comment>
<organism evidence="8 10">
    <name type="scientific">Pseudoalteromonas maricaloris</name>
    <dbReference type="NCBI Taxonomy" id="184924"/>
    <lineage>
        <taxon>Bacteria</taxon>
        <taxon>Pseudomonadati</taxon>
        <taxon>Pseudomonadota</taxon>
        <taxon>Gammaproteobacteria</taxon>
        <taxon>Alteromonadales</taxon>
        <taxon>Pseudoalteromonadaceae</taxon>
        <taxon>Pseudoalteromonas</taxon>
    </lineage>
</organism>
<sequence>MTLQSDARLSLSLMDLTSLKEDDTPASILALLNSINPDIGLPAAICVYPQFVTLVKEELEKREWSQIKVATVTNFPSGEQKLQQVVAQTHSAIADGADEIDLVLPYQQLMAGDPDTPWQYVHSSKLACQGKAKLKVIIESGVLAKPKLIAEAAQLAIMAGADFVKTSTGKVAVNATPEAAEVILKTIKSSGKSVGFKAAGGVKSVVEAQRYLRLAEEIMGAEWLNANNFRFGASSLLSDVAVVVNGQSE</sequence>
<evidence type="ECO:0000313" key="8">
    <source>
        <dbReference type="EMBL" id="NLR23262.1"/>
    </source>
</evidence>
<dbReference type="PIRSF" id="PIRSF001357">
    <property type="entry name" value="DeoC"/>
    <property type="match status" value="1"/>
</dbReference>
<keyword evidence="5" id="KW-0704">Schiff base</keyword>
<dbReference type="Proteomes" id="UP000646877">
    <property type="component" value="Unassembled WGS sequence"/>
</dbReference>
<comment type="similarity">
    <text evidence="2">Belongs to the DeoC/FbaB aldolase family. DeoC type 2 subfamily.</text>
</comment>
<dbReference type="EMBL" id="WEIA01000014">
    <property type="protein sequence ID" value="NLR23262.1"/>
    <property type="molecule type" value="Genomic_DNA"/>
</dbReference>
<dbReference type="CDD" id="cd00959">
    <property type="entry name" value="DeoC"/>
    <property type="match status" value="1"/>
</dbReference>
<dbReference type="AlphaFoldDB" id="A0A8I2H2K9"/>
<dbReference type="InterPro" id="IPR011343">
    <property type="entry name" value="DeoC"/>
</dbReference>
<dbReference type="SUPFAM" id="SSF51569">
    <property type="entry name" value="Aldolase"/>
    <property type="match status" value="1"/>
</dbReference>
<dbReference type="NCBIfam" id="TIGR00126">
    <property type="entry name" value="deoC"/>
    <property type="match status" value="1"/>
</dbReference>
<protein>
    <recommendedName>
        <fullName evidence="3 7">Deoxyribose-phosphate aldolase</fullName>
        <ecNumber evidence="3 7">4.1.2.4</ecNumber>
    </recommendedName>
</protein>
<dbReference type="Pfam" id="PF01791">
    <property type="entry name" value="DeoC"/>
    <property type="match status" value="1"/>
</dbReference>
<evidence type="ECO:0000256" key="4">
    <source>
        <dbReference type="ARBA" id="ARBA00023239"/>
    </source>
</evidence>
<dbReference type="Proteomes" id="UP001304419">
    <property type="component" value="Chromosome 1"/>
</dbReference>
<evidence type="ECO:0000256" key="1">
    <source>
        <dbReference type="ARBA" id="ARBA00004816"/>
    </source>
</evidence>
<dbReference type="EC" id="4.1.2.4" evidence="3 7"/>
<dbReference type="EMBL" id="CP137578">
    <property type="protein sequence ID" value="WOX28989.1"/>
    <property type="molecule type" value="Genomic_DNA"/>
</dbReference>
<name>A0A8I2H2K9_9GAMM</name>
<comment type="pathway">
    <text evidence="1">Carbohydrate degradation; 2-deoxy-D-ribose 1-phosphate degradation; D-glyceraldehyde 3-phosphate and acetaldehyde from 2-deoxy-alpha-D-ribose 1-phosphate: step 2/2.</text>
</comment>
<dbReference type="PANTHER" id="PTHR10889">
    <property type="entry name" value="DEOXYRIBOSE-PHOSPHATE ALDOLASE"/>
    <property type="match status" value="1"/>
</dbReference>
<reference evidence="8" key="1">
    <citation type="submission" date="2019-10" db="EMBL/GenBank/DDBJ databases">
        <authorList>
            <person name="Paulsen S."/>
        </authorList>
    </citation>
    <scope>NUCLEOTIDE SEQUENCE</scope>
    <source>
        <strain evidence="8">LMG 19692</strain>
    </source>
</reference>
<dbReference type="SMART" id="SM01133">
    <property type="entry name" value="DeoC"/>
    <property type="match status" value="1"/>
</dbReference>
<dbReference type="GO" id="GO:0004139">
    <property type="term" value="F:deoxyribose-phosphate aldolase activity"/>
    <property type="evidence" value="ECO:0007669"/>
    <property type="project" value="UniProtKB-UniRule"/>
</dbReference>
<dbReference type="RefSeq" id="WP_010607817.1">
    <property type="nucleotide sequence ID" value="NZ_CBCSDF010000018.1"/>
</dbReference>
<dbReference type="GO" id="GO:0009264">
    <property type="term" value="P:deoxyribonucleotide catabolic process"/>
    <property type="evidence" value="ECO:0007669"/>
    <property type="project" value="UniProtKB-UniRule"/>
</dbReference>
<evidence type="ECO:0000256" key="2">
    <source>
        <dbReference type="ARBA" id="ARBA00009473"/>
    </source>
</evidence>